<dbReference type="PANTHER" id="PTHR33239:SF9">
    <property type="entry name" value="CARBOHYDRATE BINDING DOMAIN-CONTAINING PROTEIN-RELATED"/>
    <property type="match status" value="1"/>
</dbReference>
<dbReference type="PANTHER" id="PTHR33239">
    <property type="entry name" value="CELLULOSE-BINDING DOMAIN-CONTAINING PROTEIN-RELATED"/>
    <property type="match status" value="1"/>
</dbReference>
<dbReference type="InterPro" id="IPR019028">
    <property type="entry name" value="CBM_49"/>
</dbReference>
<dbReference type="Pfam" id="PF09478">
    <property type="entry name" value="CBM49"/>
    <property type="match status" value="1"/>
</dbReference>
<keyword evidence="4" id="KW-1185">Reference proteome</keyword>
<evidence type="ECO:0000259" key="2">
    <source>
        <dbReference type="SMART" id="SM01063"/>
    </source>
</evidence>
<sequence>MKLLTILLVSLLSVSLISAHQCGVHQCDELNTCVLDGTYSCHYHCNEIMIEQSIVSKWSDDNNTEPNLQVEVKIINVGHRHIRDVIIGTIRIDEQRIWGVTIDQGKNIHLPSYVTLAPGESHSFGYLKRGHFAATLFVKAVTLN</sequence>
<evidence type="ECO:0000256" key="1">
    <source>
        <dbReference type="SAM" id="SignalP"/>
    </source>
</evidence>
<feature type="domain" description="Carbohydrate binding" evidence="2">
    <location>
        <begin position="48"/>
        <end position="131"/>
    </location>
</feature>
<proteinExistence type="predicted"/>
<dbReference type="GO" id="GO:0005201">
    <property type="term" value="F:extracellular matrix structural constituent"/>
    <property type="evidence" value="ECO:0007669"/>
    <property type="project" value="TreeGrafter"/>
</dbReference>
<dbReference type="GO" id="GO:0031012">
    <property type="term" value="C:extracellular matrix"/>
    <property type="evidence" value="ECO:0007669"/>
    <property type="project" value="TreeGrafter"/>
</dbReference>
<evidence type="ECO:0000313" key="3">
    <source>
        <dbReference type="EMBL" id="KAF2071266.1"/>
    </source>
</evidence>
<accession>A0A8J4UQW5</accession>
<dbReference type="InterPro" id="IPR052879">
    <property type="entry name" value="Dd_Spore_Germination_Stalk"/>
</dbReference>
<protein>
    <recommendedName>
        <fullName evidence="2">Carbohydrate binding domain-containing protein</fullName>
    </recommendedName>
</protein>
<feature type="signal peptide" evidence="1">
    <location>
        <begin position="1"/>
        <end position="19"/>
    </location>
</feature>
<dbReference type="SMART" id="SM01063">
    <property type="entry name" value="CBM49"/>
    <property type="match status" value="1"/>
</dbReference>
<keyword evidence="1" id="KW-0732">Signal</keyword>
<dbReference type="GO" id="GO:0030198">
    <property type="term" value="P:extracellular matrix organization"/>
    <property type="evidence" value="ECO:0007669"/>
    <property type="project" value="TreeGrafter"/>
</dbReference>
<feature type="chain" id="PRO_5035216240" description="Carbohydrate binding domain-containing protein" evidence="1">
    <location>
        <begin position="20"/>
        <end position="144"/>
    </location>
</feature>
<dbReference type="Proteomes" id="UP000695562">
    <property type="component" value="Unassembled WGS sequence"/>
</dbReference>
<reference evidence="3" key="1">
    <citation type="submission" date="2020-01" db="EMBL/GenBank/DDBJ databases">
        <title>Development of genomics and gene disruption for Polysphondylium violaceum indicates a role for the polyketide synthase stlB in stalk morphogenesis.</title>
        <authorList>
            <person name="Narita B."/>
            <person name="Kawabe Y."/>
            <person name="Kin K."/>
            <person name="Saito T."/>
            <person name="Gibbs R."/>
            <person name="Kuspa A."/>
            <person name="Muzny D."/>
            <person name="Queller D."/>
            <person name="Richards S."/>
            <person name="Strassman J."/>
            <person name="Sucgang R."/>
            <person name="Worley K."/>
            <person name="Schaap P."/>
        </authorList>
    </citation>
    <scope>NUCLEOTIDE SEQUENCE</scope>
    <source>
        <strain evidence="3">QSvi11</strain>
    </source>
</reference>
<comment type="caution">
    <text evidence="3">The sequence shown here is derived from an EMBL/GenBank/DDBJ whole genome shotgun (WGS) entry which is preliminary data.</text>
</comment>
<organism evidence="3 4">
    <name type="scientific">Polysphondylium violaceum</name>
    <dbReference type="NCBI Taxonomy" id="133409"/>
    <lineage>
        <taxon>Eukaryota</taxon>
        <taxon>Amoebozoa</taxon>
        <taxon>Evosea</taxon>
        <taxon>Eumycetozoa</taxon>
        <taxon>Dictyostelia</taxon>
        <taxon>Dictyosteliales</taxon>
        <taxon>Dictyosteliaceae</taxon>
        <taxon>Polysphondylium</taxon>
    </lineage>
</organism>
<name>A0A8J4UQW5_9MYCE</name>
<gene>
    <name evidence="3" type="ORF">CYY_007424</name>
</gene>
<dbReference type="OrthoDB" id="17104at2759"/>
<dbReference type="AlphaFoldDB" id="A0A8J4UQW5"/>
<evidence type="ECO:0000313" key="4">
    <source>
        <dbReference type="Proteomes" id="UP000695562"/>
    </source>
</evidence>
<dbReference type="GO" id="GO:0030246">
    <property type="term" value="F:carbohydrate binding"/>
    <property type="evidence" value="ECO:0007669"/>
    <property type="project" value="InterPro"/>
</dbReference>
<dbReference type="EMBL" id="AJWJ01000395">
    <property type="protein sequence ID" value="KAF2071266.1"/>
    <property type="molecule type" value="Genomic_DNA"/>
</dbReference>